<dbReference type="PANTHER" id="PTHR43806">
    <property type="entry name" value="PEPTIDASE S8"/>
    <property type="match status" value="1"/>
</dbReference>
<dbReference type="PROSITE" id="PS51892">
    <property type="entry name" value="SUBTILASE"/>
    <property type="match status" value="1"/>
</dbReference>
<protein>
    <submittedName>
        <fullName evidence="11">Serine protease</fullName>
    </submittedName>
</protein>
<evidence type="ECO:0000256" key="6">
    <source>
        <dbReference type="PROSITE-ProRule" id="PRU01240"/>
    </source>
</evidence>
<dbReference type="RefSeq" id="WP_119925816.1">
    <property type="nucleotide sequence ID" value="NZ_QZEY01000002.1"/>
</dbReference>
<dbReference type="EMBL" id="QZEY01000002">
    <property type="protein sequence ID" value="RJL34513.1"/>
    <property type="molecule type" value="Genomic_DNA"/>
</dbReference>
<gene>
    <name evidence="11" type="ORF">D5H75_08875</name>
</gene>
<dbReference type="InterPro" id="IPR015500">
    <property type="entry name" value="Peptidase_S8_subtilisin-rel"/>
</dbReference>
<dbReference type="InterPro" id="IPR022398">
    <property type="entry name" value="Peptidase_S8_His-AS"/>
</dbReference>
<dbReference type="OrthoDB" id="614750at2"/>
<evidence type="ECO:0000256" key="3">
    <source>
        <dbReference type="ARBA" id="ARBA00022801"/>
    </source>
</evidence>
<keyword evidence="4 6" id="KW-0720">Serine protease</keyword>
<evidence type="ECO:0000256" key="2">
    <source>
        <dbReference type="ARBA" id="ARBA00022670"/>
    </source>
</evidence>
<dbReference type="Gene3D" id="3.50.30.30">
    <property type="match status" value="1"/>
</dbReference>
<feature type="active site" description="Charge relay system" evidence="5 6">
    <location>
        <position position="480"/>
    </location>
</feature>
<dbReference type="PROSITE" id="PS00136">
    <property type="entry name" value="SUBTILASE_ASP"/>
    <property type="match status" value="1"/>
</dbReference>
<reference evidence="11 12" key="1">
    <citation type="submission" date="2018-09" db="EMBL/GenBank/DDBJ databases">
        <title>YIM 75507 draft genome.</title>
        <authorList>
            <person name="Tang S."/>
            <person name="Feng Y."/>
        </authorList>
    </citation>
    <scope>NUCLEOTIDE SEQUENCE [LARGE SCALE GENOMIC DNA]</scope>
    <source>
        <strain evidence="11 12">YIM 75507</strain>
    </source>
</reference>
<dbReference type="Pfam" id="PF00082">
    <property type="entry name" value="Peptidase_S8"/>
    <property type="match status" value="1"/>
</dbReference>
<evidence type="ECO:0000259" key="10">
    <source>
        <dbReference type="Pfam" id="PF00082"/>
    </source>
</evidence>
<keyword evidence="9" id="KW-0732">Signal</keyword>
<evidence type="ECO:0000313" key="11">
    <source>
        <dbReference type="EMBL" id="RJL34513.1"/>
    </source>
</evidence>
<dbReference type="GO" id="GO:0004252">
    <property type="term" value="F:serine-type endopeptidase activity"/>
    <property type="evidence" value="ECO:0007669"/>
    <property type="project" value="UniProtKB-UniRule"/>
</dbReference>
<evidence type="ECO:0000256" key="8">
    <source>
        <dbReference type="SAM" id="MobiDB-lite"/>
    </source>
</evidence>
<dbReference type="InterPro" id="IPR050131">
    <property type="entry name" value="Peptidase_S8_subtilisin-like"/>
</dbReference>
<comment type="similarity">
    <text evidence="1 6 7">Belongs to the peptidase S8 family.</text>
</comment>
<evidence type="ECO:0000313" key="12">
    <source>
        <dbReference type="Proteomes" id="UP000265768"/>
    </source>
</evidence>
<feature type="chain" id="PRO_5017255313" evidence="9">
    <location>
        <begin position="32"/>
        <end position="1354"/>
    </location>
</feature>
<comment type="caution">
    <text evidence="11">The sequence shown here is derived from an EMBL/GenBank/DDBJ whole genome shotgun (WGS) entry which is preliminary data.</text>
</comment>
<feature type="active site" description="Charge relay system" evidence="5 6">
    <location>
        <position position="295"/>
    </location>
</feature>
<feature type="active site" description="Charge relay system" evidence="5 6">
    <location>
        <position position="263"/>
    </location>
</feature>
<feature type="signal peptide" evidence="9">
    <location>
        <begin position="1"/>
        <end position="31"/>
    </location>
</feature>
<dbReference type="InterPro" id="IPR023827">
    <property type="entry name" value="Peptidase_S8_Asp-AS"/>
</dbReference>
<sequence>MRPRSGRLRWRAVAVVAAASAAAAVMPPAHAAAPPPSPAPGPAPRPGGTARPAPAPEPAKAGGAGPSAEAPRTVTLVTGDRVRLGRTETGQYTAEVETAPRAGGRRPVIATQAGPDGLYVIPDDAQAAILAGRVDRELFNAAYLAENGYADDRVTTVPVIVQYPRGRGAAALKAADELPASTPGRPLESIDGAAVKVAKDQAASFWSALVDGGRARALRSGVDRLWLDRKVRPTLERSVPLIGAPEAWKAGHDGAGVKVAVLDTGVDATHPDLAGKVTASRSFIDGEEVTDRHGHGTHVASTVAGTGAASGGRRKGVAPGASLLVGKVLSDAGEGSWSQVIDGMEWAVASGAKVVSMSLGGGLSDGTDPASQAVDRLTESGGALFVIAAGNQGPTSGGVDAPGAATSALTVAATDKSDGMAEFSSAGPRAVDGALKPDIAAPGKHIVAARAAGSEMCRDSCSQPGDGPVDERHTSASGTSMATPHVAGAAAVLAQHHPDWPPARLKAALMSSAKDAGHRVYAQGAGRLDLARADTQPVLAVTPNADFGRTEIVPEPKPAAREITYANHGDRPVTLRLAAELTDPAGKPVQGRLTADESVTVPAGGTATAKVTLDVSGLPKGAYSGRVTATDQAGAVRLATPVGLVLAPPTARLTVRTLGRDGEPAQPVLQDVIDVKDDLGRVTEAGVAGEGVTVFQVPLGVYSVTQWAGWSDGDSRFNLATLIDPEVTVTGDTEITLDAREARRISFTTPRPAGPIDVDGHVQTLRTTAGGERYDLSSWDFNGWVRWWATPTETVRTGGFHFGSQWTLGRPKVTMSVVSPAREPLDAIAPPSAGGEQGGHPGHVPVTGVQDLQVADAGRGRPEDLAGRDLRGRLVLMEADHTGGECGIWIERIQAVREAGAAALAAFPPAGSGCPIPLPILQERLTGPPKPIGIRNVALAAGDAAALRERLARGAVTVRLSGEQRTPYFYSLTPFSEGRVPADLHHTFTERSLAQVDNVLHTAAKPGESVYVHLAGLRDSVYAPVVQALGAPEDIGEATREYIGPLSPKILHQRTIAHRPAAPGAGTDQSLALEVFDRPGRVTRRWHAVPATPGSHRVSAAVAAQLAGTEKWIPFRRYSVGCQMCRAGDNLFAPFATVINGFPYVGAIGHPGYEARLFKDGKEIPGDGQHGGFPSFTLSPEPGTYRYSVRNGQNTTDWTFTSSRPVRDGLLPGTYCRPRDLLKKGPCAPQPLVYVGYDLGDSLATDNTVRAPGAHRFRVEAYHAQSAEAMPRIAGLRLWASTDDGRTWRPLPLVPRGNGVYDALAVHPKASATSGAVSLKAEAWDAAGNRVEQTTLRAFGLRDAGTATPRAAKP</sequence>
<feature type="region of interest" description="Disordered" evidence="8">
    <location>
        <begin position="28"/>
        <end position="73"/>
    </location>
</feature>
<evidence type="ECO:0000256" key="5">
    <source>
        <dbReference type="PIRSR" id="PIRSR615500-1"/>
    </source>
</evidence>
<dbReference type="GO" id="GO:0006508">
    <property type="term" value="P:proteolysis"/>
    <property type="evidence" value="ECO:0007669"/>
    <property type="project" value="UniProtKB-KW"/>
</dbReference>
<dbReference type="CDD" id="cd07487">
    <property type="entry name" value="Peptidases_S8_1"/>
    <property type="match status" value="1"/>
</dbReference>
<keyword evidence="12" id="KW-1185">Reference proteome</keyword>
<accession>A0A3A4AZF9</accession>
<dbReference type="Proteomes" id="UP000265768">
    <property type="component" value="Unassembled WGS sequence"/>
</dbReference>
<feature type="compositionally biased region" description="Pro residues" evidence="8">
    <location>
        <begin position="33"/>
        <end position="45"/>
    </location>
</feature>
<evidence type="ECO:0000256" key="7">
    <source>
        <dbReference type="RuleBase" id="RU003355"/>
    </source>
</evidence>
<proteinExistence type="inferred from homology"/>
<feature type="region of interest" description="Disordered" evidence="8">
    <location>
        <begin position="458"/>
        <end position="480"/>
    </location>
</feature>
<dbReference type="SUPFAM" id="SSF52743">
    <property type="entry name" value="Subtilisin-like"/>
    <property type="match status" value="1"/>
</dbReference>
<evidence type="ECO:0000256" key="4">
    <source>
        <dbReference type="ARBA" id="ARBA00022825"/>
    </source>
</evidence>
<keyword evidence="3 6" id="KW-0378">Hydrolase</keyword>
<dbReference type="PROSITE" id="PS00138">
    <property type="entry name" value="SUBTILASE_SER"/>
    <property type="match status" value="1"/>
</dbReference>
<dbReference type="Gene3D" id="3.40.50.200">
    <property type="entry name" value="Peptidase S8/S53 domain"/>
    <property type="match status" value="1"/>
</dbReference>
<dbReference type="InterPro" id="IPR036852">
    <property type="entry name" value="Peptidase_S8/S53_dom_sf"/>
</dbReference>
<dbReference type="PROSITE" id="PS00137">
    <property type="entry name" value="SUBTILASE_HIS"/>
    <property type="match status" value="1"/>
</dbReference>
<dbReference type="InterPro" id="IPR023828">
    <property type="entry name" value="Peptidase_S8_Ser-AS"/>
</dbReference>
<name>A0A3A4AZF9_9ACTN</name>
<dbReference type="PRINTS" id="PR00723">
    <property type="entry name" value="SUBTILISIN"/>
</dbReference>
<keyword evidence="2 6" id="KW-0645">Protease</keyword>
<evidence type="ECO:0000256" key="9">
    <source>
        <dbReference type="SAM" id="SignalP"/>
    </source>
</evidence>
<evidence type="ECO:0000256" key="1">
    <source>
        <dbReference type="ARBA" id="ARBA00011073"/>
    </source>
</evidence>
<feature type="compositionally biased region" description="Low complexity" evidence="8">
    <location>
        <begin position="46"/>
        <end position="72"/>
    </location>
</feature>
<organism evidence="11 12">
    <name type="scientific">Bailinhaonella thermotolerans</name>
    <dbReference type="NCBI Taxonomy" id="1070861"/>
    <lineage>
        <taxon>Bacteria</taxon>
        <taxon>Bacillati</taxon>
        <taxon>Actinomycetota</taxon>
        <taxon>Actinomycetes</taxon>
        <taxon>Streptosporangiales</taxon>
        <taxon>Streptosporangiaceae</taxon>
        <taxon>Bailinhaonella</taxon>
    </lineage>
</organism>
<dbReference type="PANTHER" id="PTHR43806:SF65">
    <property type="entry name" value="SERINE PROTEASE APRX"/>
    <property type="match status" value="1"/>
</dbReference>
<dbReference type="InterPro" id="IPR000209">
    <property type="entry name" value="Peptidase_S8/S53_dom"/>
</dbReference>
<feature type="domain" description="Peptidase S8/S53" evidence="10">
    <location>
        <begin position="254"/>
        <end position="526"/>
    </location>
</feature>